<feature type="region of interest" description="Disordered" evidence="1">
    <location>
        <begin position="15"/>
        <end position="35"/>
    </location>
</feature>
<accession>A0A2V3ISP0</accession>
<organism evidence="2 3">
    <name type="scientific">Gracilariopsis chorda</name>
    <dbReference type="NCBI Taxonomy" id="448386"/>
    <lineage>
        <taxon>Eukaryota</taxon>
        <taxon>Rhodophyta</taxon>
        <taxon>Florideophyceae</taxon>
        <taxon>Rhodymeniophycidae</taxon>
        <taxon>Gracilariales</taxon>
        <taxon>Gracilariaceae</taxon>
        <taxon>Gracilariopsis</taxon>
    </lineage>
</organism>
<proteinExistence type="predicted"/>
<sequence>MAAFISQFAIPFDTSLQRREGTPKPRRQVSNPSKAPVLIPRASVAESSGGGTWKPDDFDRDYYDELKEEFKDNKKARIFAKEDYQLDDIETPWLFDYRARNLEEIRKRMTTRPKENPDPHSVPENAMLLSDLHTEEEIADFEDGLRTNDQINGKKWRDPMREEDFSGDPEWIGFRKKSDEDVTLKEHESLASLGEEGLLPRKPFNSEKDEWEALNDSYDMMQTEFWDSHVEPFSVGGNTEVPSPEEFARWQKEAEARGGGATSEESYFLPPFNDPTNNNASVSASTQQNFPDQHKTFATSNCGTWEGTLRVFSIHYGQEEFVPRIERVFSSRTAVSPEPREAVMWSTTVIGDSCDYVSEREIPLPKHPDALISGRAVSSEGSYAVCRINGLGNQNTDDYFTMSRVCIESITGDNKCRPELEISLLTRQNNGSVRDRIFLCTSPDTDRIGGRGKTKVRFSHIISLNEYLGTTSEKSKADVLRHKSSDYLESANIEQLLGHWTGRGALFHPEYPPMSFTEVTTDYSVSRSDSVTQSDVTWGEKRVPDDPTFKSRGRERTLRKKKVSKRVKAARDHDRRRLSECRLITRERNGSDAEEERFAWKALPCLNAFSTLYSPRVGHFVGDYCGLLTSRRVLVTFPVSDAFPDMWNTASVIYLNRPSRQRIEVGRNERGALVGALFIRETIEDAAEGDAVAAYV</sequence>
<evidence type="ECO:0000313" key="2">
    <source>
        <dbReference type="EMBL" id="PXF45124.1"/>
    </source>
</evidence>
<dbReference type="OrthoDB" id="10438847at2759"/>
<reference evidence="2 3" key="1">
    <citation type="journal article" date="2018" name="Mol. Biol. Evol.">
        <title>Analysis of the draft genome of the red seaweed Gracilariopsis chorda provides insights into genome size evolution in Rhodophyta.</title>
        <authorList>
            <person name="Lee J."/>
            <person name="Yang E.C."/>
            <person name="Graf L."/>
            <person name="Yang J.H."/>
            <person name="Qiu H."/>
            <person name="Zel Zion U."/>
            <person name="Chan C.X."/>
            <person name="Stephens T.G."/>
            <person name="Weber A.P.M."/>
            <person name="Boo G.H."/>
            <person name="Boo S.M."/>
            <person name="Kim K.M."/>
            <person name="Shin Y."/>
            <person name="Jung M."/>
            <person name="Lee S.J."/>
            <person name="Yim H.S."/>
            <person name="Lee J.H."/>
            <person name="Bhattacharya D."/>
            <person name="Yoon H.S."/>
        </authorList>
    </citation>
    <scope>NUCLEOTIDE SEQUENCE [LARGE SCALE GENOMIC DNA]</scope>
    <source>
        <strain evidence="2 3">SKKU-2015</strain>
        <tissue evidence="2">Whole body</tissue>
    </source>
</reference>
<dbReference type="AlphaFoldDB" id="A0A2V3ISP0"/>
<keyword evidence="3" id="KW-1185">Reference proteome</keyword>
<gene>
    <name evidence="2" type="ORF">BWQ96_05098</name>
</gene>
<evidence type="ECO:0000256" key="1">
    <source>
        <dbReference type="SAM" id="MobiDB-lite"/>
    </source>
</evidence>
<comment type="caution">
    <text evidence="2">The sequence shown here is derived from an EMBL/GenBank/DDBJ whole genome shotgun (WGS) entry which is preliminary data.</text>
</comment>
<dbReference type="EMBL" id="NBIV01000069">
    <property type="protein sequence ID" value="PXF45124.1"/>
    <property type="molecule type" value="Genomic_DNA"/>
</dbReference>
<dbReference type="Proteomes" id="UP000247409">
    <property type="component" value="Unassembled WGS sequence"/>
</dbReference>
<evidence type="ECO:0000313" key="3">
    <source>
        <dbReference type="Proteomes" id="UP000247409"/>
    </source>
</evidence>
<protein>
    <submittedName>
        <fullName evidence="2">Uncharacterized protein</fullName>
    </submittedName>
</protein>
<name>A0A2V3ISP0_9FLOR</name>